<dbReference type="AlphaFoldDB" id="A0A031JC79"/>
<dbReference type="PATRIC" id="fig|158500.4.peg.5518"/>
<accession>A0A031JC79</accession>
<keyword evidence="5" id="KW-0408">Iron</keyword>
<evidence type="ECO:0000313" key="8">
    <source>
        <dbReference type="EMBL" id="EZP70320.1"/>
    </source>
</evidence>
<keyword evidence="3 8" id="KW-0223">Dioxygenase</keyword>
<dbReference type="InterPro" id="IPR003819">
    <property type="entry name" value="TauD/TfdA-like"/>
</dbReference>
<dbReference type="PANTHER" id="PTHR43779:SF3">
    <property type="entry name" value="(3R)-3-[(CARBOXYMETHYL)AMINO]FATTY ACID OXYGENASE_DECARBOXYLASE"/>
    <property type="match status" value="1"/>
</dbReference>
<reference evidence="10" key="3">
    <citation type="journal article" date="2017" name="J. Biotechnol.">
        <title>Complete genome sequence of Novosphingobium resinovorum SA1, a versatile xenobiotic-degrading bacterium capable of utilizing sulfanilic acid.</title>
        <authorList>
            <person name="Hegedus B."/>
            <person name="Kos P.B."/>
            <person name="Balint B."/>
            <person name="Maroti G."/>
            <person name="Gan H.M."/>
            <person name="Perei K."/>
            <person name="Rakhely G."/>
        </authorList>
    </citation>
    <scope>NUCLEOTIDE SEQUENCE [LARGE SCALE GENOMIC DNA]</scope>
    <source>
        <strain evidence="10">SA1</strain>
    </source>
</reference>
<gene>
    <name evidence="7" type="ORF">BES08_17800</name>
    <name evidence="8" type="ORF">BV97_05444</name>
</gene>
<dbReference type="KEGG" id="nre:BES08_17800"/>
<dbReference type="Pfam" id="PF02668">
    <property type="entry name" value="TauD"/>
    <property type="match status" value="1"/>
</dbReference>
<evidence type="ECO:0000313" key="9">
    <source>
        <dbReference type="Proteomes" id="UP000024329"/>
    </source>
</evidence>
<keyword evidence="10" id="KW-1185">Reference proteome</keyword>
<dbReference type="eggNOG" id="COG2175">
    <property type="taxonomic scope" value="Bacteria"/>
</dbReference>
<feature type="domain" description="TauD/TfdA-like" evidence="6">
    <location>
        <begin position="5"/>
        <end position="272"/>
    </location>
</feature>
<evidence type="ECO:0000313" key="10">
    <source>
        <dbReference type="Proteomes" id="UP000094626"/>
    </source>
</evidence>
<dbReference type="EMBL" id="JFYZ01000068">
    <property type="protein sequence ID" value="EZP70320.1"/>
    <property type="molecule type" value="Genomic_DNA"/>
</dbReference>
<comment type="similarity">
    <text evidence="1">Belongs to the TfdA dioxygenase family.</text>
</comment>
<dbReference type="Gene3D" id="3.60.130.10">
    <property type="entry name" value="Clavaminate synthase-like"/>
    <property type="match status" value="1"/>
</dbReference>
<dbReference type="SUPFAM" id="SSF51197">
    <property type="entry name" value="Clavaminate synthase-like"/>
    <property type="match status" value="1"/>
</dbReference>
<evidence type="ECO:0000259" key="6">
    <source>
        <dbReference type="Pfam" id="PF02668"/>
    </source>
</evidence>
<name>A0A031JC79_9SPHN</name>
<dbReference type="EMBL" id="CP017076">
    <property type="protein sequence ID" value="AOR78784.1"/>
    <property type="molecule type" value="Genomic_DNA"/>
</dbReference>
<evidence type="ECO:0000313" key="7">
    <source>
        <dbReference type="EMBL" id="AOR78784.1"/>
    </source>
</evidence>
<dbReference type="OrthoDB" id="7209371at2"/>
<organism evidence="8 9">
    <name type="scientific">Novosphingobium resinovorum</name>
    <dbReference type="NCBI Taxonomy" id="158500"/>
    <lineage>
        <taxon>Bacteria</taxon>
        <taxon>Pseudomonadati</taxon>
        <taxon>Pseudomonadota</taxon>
        <taxon>Alphaproteobacteria</taxon>
        <taxon>Sphingomonadales</taxon>
        <taxon>Sphingomonadaceae</taxon>
        <taxon>Novosphingobium</taxon>
    </lineage>
</organism>
<sequence length="280" mass="31070">MSFAIEPITSGLGAFVHVRAEDVLAPGVSEKVLEALNRYNVLVFPQIHMSDETFAAFTAAMGDQHDLSVTADSSAASDKGIYRIALDKDDTTQLDYVKGNDYWHMDGTVYDTPGKATLLKCESPPAAGGDTEFANLFAAWDAMPQERRRELEGKRVVHCLAAVGRLMYAQPSDADYARWDSIFPPTEHPLVWHQKDGRTSLLIGSTADTMVGMDRDAGRAFLDDLLDWATSAPFTYRHRWQKGDLVIFNNPGLLHRSHPYTEAAGRVMHRTTLKGREIIA</sequence>
<dbReference type="Proteomes" id="UP000094626">
    <property type="component" value="Plasmid pSA1"/>
</dbReference>
<evidence type="ECO:0000256" key="5">
    <source>
        <dbReference type="ARBA" id="ARBA00023004"/>
    </source>
</evidence>
<dbReference type="Proteomes" id="UP000024329">
    <property type="component" value="Unassembled WGS sequence"/>
</dbReference>
<keyword evidence="4" id="KW-0560">Oxidoreductase</keyword>
<keyword evidence="2" id="KW-0479">Metal-binding</keyword>
<protein>
    <submittedName>
        <fullName evidence="8">Putative taurine catabolism dioxygenase</fullName>
    </submittedName>
</protein>
<dbReference type="InterPro" id="IPR042098">
    <property type="entry name" value="TauD-like_sf"/>
</dbReference>
<dbReference type="GO" id="GO:0016706">
    <property type="term" value="F:2-oxoglutarate-dependent dioxygenase activity"/>
    <property type="evidence" value="ECO:0007669"/>
    <property type="project" value="UniProtKB-ARBA"/>
</dbReference>
<proteinExistence type="inferred from homology"/>
<dbReference type="InterPro" id="IPR051178">
    <property type="entry name" value="TfdA_dioxygenase"/>
</dbReference>
<reference evidence="7" key="2">
    <citation type="submission" date="2016-08" db="EMBL/GenBank/DDBJ databases">
        <authorList>
            <person name="Seilhamer J.J."/>
        </authorList>
    </citation>
    <scope>NUCLEOTIDE SEQUENCE [LARGE SCALE GENOMIC DNA]</scope>
    <source>
        <strain evidence="7">SA1</strain>
        <plasmid evidence="7">pSA1</plasmid>
    </source>
</reference>
<evidence type="ECO:0000256" key="4">
    <source>
        <dbReference type="ARBA" id="ARBA00023002"/>
    </source>
</evidence>
<evidence type="ECO:0000256" key="1">
    <source>
        <dbReference type="ARBA" id="ARBA00005896"/>
    </source>
</evidence>
<evidence type="ECO:0000256" key="3">
    <source>
        <dbReference type="ARBA" id="ARBA00022964"/>
    </source>
</evidence>
<dbReference type="PANTHER" id="PTHR43779">
    <property type="entry name" value="DIOXYGENASE RV0097-RELATED"/>
    <property type="match status" value="1"/>
</dbReference>
<evidence type="ECO:0000256" key="2">
    <source>
        <dbReference type="ARBA" id="ARBA00022723"/>
    </source>
</evidence>
<geneLocation type="plasmid" evidence="7 10">
    <name>pSA1</name>
</geneLocation>
<reference evidence="8 9" key="1">
    <citation type="submission" date="2014-03" db="EMBL/GenBank/DDBJ databases">
        <title>Whole genome sequence of Novosphingobium resinovorum KF1.</title>
        <authorList>
            <person name="Gan H.M."/>
            <person name="Gan H.Y."/>
            <person name="Chew T.H."/>
            <person name="Savka M.A."/>
        </authorList>
    </citation>
    <scope>NUCLEOTIDE SEQUENCE [LARGE SCALE GENOMIC DNA]</scope>
    <source>
        <strain evidence="8 9">KF1</strain>
    </source>
</reference>
<dbReference type="GO" id="GO:0046872">
    <property type="term" value="F:metal ion binding"/>
    <property type="evidence" value="ECO:0007669"/>
    <property type="project" value="UniProtKB-KW"/>
</dbReference>
<dbReference type="RefSeq" id="WP_036530594.1">
    <property type="nucleotide sequence ID" value="NZ_CP017076.1"/>
</dbReference>
<keyword evidence="7" id="KW-0614">Plasmid</keyword>